<name>A0ABD3GNZ8_9MARC</name>
<keyword evidence="2" id="KW-1185">Reference proteome</keyword>
<evidence type="ECO:0000313" key="2">
    <source>
        <dbReference type="Proteomes" id="UP001633002"/>
    </source>
</evidence>
<dbReference type="EMBL" id="JBJQOH010000007">
    <property type="protein sequence ID" value="KAL3679586.1"/>
    <property type="molecule type" value="Genomic_DNA"/>
</dbReference>
<comment type="caution">
    <text evidence="1">The sequence shown here is derived from an EMBL/GenBank/DDBJ whole genome shotgun (WGS) entry which is preliminary data.</text>
</comment>
<dbReference type="PANTHER" id="PTHR33325">
    <property type="entry name" value="ZINC FINGER, CCHC-TYPE-RELATED"/>
    <property type="match status" value="1"/>
</dbReference>
<organism evidence="1 2">
    <name type="scientific">Riccia sorocarpa</name>
    <dbReference type="NCBI Taxonomy" id="122646"/>
    <lineage>
        <taxon>Eukaryota</taxon>
        <taxon>Viridiplantae</taxon>
        <taxon>Streptophyta</taxon>
        <taxon>Embryophyta</taxon>
        <taxon>Marchantiophyta</taxon>
        <taxon>Marchantiopsida</taxon>
        <taxon>Marchantiidae</taxon>
        <taxon>Marchantiales</taxon>
        <taxon>Ricciaceae</taxon>
        <taxon>Riccia</taxon>
    </lineage>
</organism>
<sequence length="169" mass="19315">MANLEKLQFPPLESDGGNYLFWSTMVRNHLTAETLTDTIADGYDPGTNNDQRARAAKSYMFIIRHLAPDLQLQYINTTNPTTVWRALRLQFDNLRDTLQPTALCEWENLRFSDYKSVSEYNLAFAEGGMMKPQKMKKITRGRKIARVLATSVAQTDIGQKIAEHQNICL</sequence>
<proteinExistence type="predicted"/>
<dbReference type="AlphaFoldDB" id="A0ABD3GNZ8"/>
<reference evidence="1 2" key="1">
    <citation type="submission" date="2024-09" db="EMBL/GenBank/DDBJ databases">
        <title>Chromosome-scale assembly of Riccia sorocarpa.</title>
        <authorList>
            <person name="Paukszto L."/>
        </authorList>
    </citation>
    <scope>NUCLEOTIDE SEQUENCE [LARGE SCALE GENOMIC DNA]</scope>
    <source>
        <strain evidence="1">LP-2024</strain>
        <tissue evidence="1">Aerial parts of the thallus</tissue>
    </source>
</reference>
<accession>A0ABD3GNZ8</accession>
<dbReference type="Proteomes" id="UP001633002">
    <property type="component" value="Unassembled WGS sequence"/>
</dbReference>
<protein>
    <submittedName>
        <fullName evidence="1">Uncharacterized protein</fullName>
    </submittedName>
</protein>
<gene>
    <name evidence="1" type="ORF">R1sor_022542</name>
</gene>
<dbReference type="PANTHER" id="PTHR33325:SF11">
    <property type="entry name" value="COLD SHOCK DOMAIN-CONTAINING PROTEIN 4-LIKE"/>
    <property type="match status" value="1"/>
</dbReference>
<evidence type="ECO:0000313" key="1">
    <source>
        <dbReference type="EMBL" id="KAL3679586.1"/>
    </source>
</evidence>